<dbReference type="GO" id="GO:0016758">
    <property type="term" value="F:hexosyltransferase activity"/>
    <property type="evidence" value="ECO:0007669"/>
    <property type="project" value="UniProtKB-ARBA"/>
</dbReference>
<keyword evidence="2 4" id="KW-0808">Transferase</keyword>
<dbReference type="SUPFAM" id="SSF53448">
    <property type="entry name" value="Nucleotide-diphospho-sugar transferases"/>
    <property type="match status" value="1"/>
</dbReference>
<dbReference type="Pfam" id="PF00535">
    <property type="entry name" value="Glycos_transf_2"/>
    <property type="match status" value="1"/>
</dbReference>
<evidence type="ECO:0000256" key="2">
    <source>
        <dbReference type="ARBA" id="ARBA00022679"/>
    </source>
</evidence>
<dbReference type="InterPro" id="IPR029044">
    <property type="entry name" value="Nucleotide-diphossugar_trans"/>
</dbReference>
<dbReference type="CDD" id="cd00761">
    <property type="entry name" value="Glyco_tranf_GTA_type"/>
    <property type="match status" value="1"/>
</dbReference>
<reference evidence="4" key="1">
    <citation type="submission" date="2019-10" db="EMBL/GenBank/DDBJ databases">
        <authorList>
            <consortium name="NARMS: The National Antimicrobial Resistance Monitoring System"/>
        </authorList>
    </citation>
    <scope>NUCLEOTIDE SEQUENCE</scope>
    <source>
        <strain evidence="4">FSIS11925172</strain>
    </source>
</reference>
<organism evidence="4">
    <name type="scientific">Campylobacter jejuni</name>
    <dbReference type="NCBI Taxonomy" id="197"/>
    <lineage>
        <taxon>Bacteria</taxon>
        <taxon>Pseudomonadati</taxon>
        <taxon>Campylobacterota</taxon>
        <taxon>Epsilonproteobacteria</taxon>
        <taxon>Campylobacterales</taxon>
        <taxon>Campylobacteraceae</taxon>
        <taxon>Campylobacter</taxon>
    </lineage>
</organism>
<comment type="caution">
    <text evidence="4">The sequence shown here is derived from an EMBL/GenBank/DDBJ whole genome shotgun (WGS) entry which is preliminary data.</text>
</comment>
<feature type="domain" description="Glycosyltransferase 2-like" evidence="3">
    <location>
        <begin position="7"/>
        <end position="67"/>
    </location>
</feature>
<feature type="non-terminal residue" evidence="4">
    <location>
        <position position="67"/>
    </location>
</feature>
<dbReference type="InterPro" id="IPR001173">
    <property type="entry name" value="Glyco_trans_2-like"/>
</dbReference>
<evidence type="ECO:0000259" key="3">
    <source>
        <dbReference type="Pfam" id="PF00535"/>
    </source>
</evidence>
<dbReference type="PANTHER" id="PTHR22916:SF51">
    <property type="entry name" value="GLYCOSYLTRANSFERASE EPSH-RELATED"/>
    <property type="match status" value="1"/>
</dbReference>
<gene>
    <name evidence="4" type="ORF">F9S17_03365</name>
</gene>
<dbReference type="Gene3D" id="3.90.550.10">
    <property type="entry name" value="Spore Coat Polysaccharide Biosynthesis Protein SpsA, Chain A"/>
    <property type="match status" value="1"/>
</dbReference>
<protein>
    <submittedName>
        <fullName evidence="4">Glycosyltransferase family 2 protein</fullName>
    </submittedName>
</protein>
<dbReference type="EMBL" id="AALMXY010000003">
    <property type="protein sequence ID" value="EDB2811852.1"/>
    <property type="molecule type" value="Genomic_DNA"/>
</dbReference>
<proteinExistence type="predicted"/>
<accession>A0A626TS87</accession>
<dbReference type="PANTHER" id="PTHR22916">
    <property type="entry name" value="GLYCOSYLTRANSFERASE"/>
    <property type="match status" value="1"/>
</dbReference>
<sequence length="67" mass="7735">MQQPLVSVIIPIYNVEKYLRECLDSVVNQTLREIEIILINDGSTDNCGKICDEYATKDKRIIVIHKE</sequence>
<keyword evidence="1" id="KW-0328">Glycosyltransferase</keyword>
<name>A0A626TS87_CAMJU</name>
<dbReference type="AlphaFoldDB" id="A0A626TS87"/>
<evidence type="ECO:0000313" key="4">
    <source>
        <dbReference type="EMBL" id="EDB2811852.1"/>
    </source>
</evidence>
<evidence type="ECO:0000256" key="1">
    <source>
        <dbReference type="ARBA" id="ARBA00022676"/>
    </source>
</evidence>